<dbReference type="Proteomes" id="UP000248423">
    <property type="component" value="Unassembled WGS sequence"/>
</dbReference>
<reference evidence="2 3" key="1">
    <citation type="submission" date="2018-02" db="EMBL/GenBank/DDBJ databases">
        <title>The genomes of Aspergillus section Nigri reveals drivers in fungal speciation.</title>
        <authorList>
            <consortium name="DOE Joint Genome Institute"/>
            <person name="Vesth T.C."/>
            <person name="Nybo J."/>
            <person name="Theobald S."/>
            <person name="Brandl J."/>
            <person name="Frisvad J.C."/>
            <person name="Nielsen K.F."/>
            <person name="Lyhne E.K."/>
            <person name="Kogle M.E."/>
            <person name="Kuo A."/>
            <person name="Riley R."/>
            <person name="Clum A."/>
            <person name="Nolan M."/>
            <person name="Lipzen A."/>
            <person name="Salamov A."/>
            <person name="Henrissat B."/>
            <person name="Wiebenga A."/>
            <person name="De vries R.P."/>
            <person name="Grigoriev I.V."/>
            <person name="Mortensen U.H."/>
            <person name="Andersen M.R."/>
            <person name="Baker S.E."/>
        </authorList>
    </citation>
    <scope>NUCLEOTIDE SEQUENCE [LARGE SCALE GENOMIC DNA]</scope>
    <source>
        <strain evidence="2 3">CBS 121057</strain>
    </source>
</reference>
<evidence type="ECO:0000313" key="2">
    <source>
        <dbReference type="EMBL" id="PYI02544.1"/>
    </source>
</evidence>
<sequence>MPPNTGKAIGDPSDDAYVAQVLAREARDSSLKYSAHGLEAYMPKRPTGAAPKPNTRFLRNIIRETDNHNAALKRKEEREARERMRQLKTQTSSSSSQDAKREQRRSQPLTGGGIGVVQCLQRGTNLTGADGDAKLRIPMMTGIYTQGRVVAIDRIPGLEADPQPIGMPILAVVADGIAVATILCRDPVPGPRQLLTGAGIKTVSAGATGALNSPSDNESDPLEDLVGPLPAKEDDGDYPAPIRSRGRGAYKPNMSNIDAHFAPDYDPTTDVHLEDDGQAGSRSTRRPVPGLMNGDDDWELALEALRDRARWKQRGEGRLREAGFSNDFVDRWKSNTTSTPGEDSEGRLEDVKWSKKGEGREWDRGKFVDEDGHIDVKASW</sequence>
<dbReference type="VEuPathDB" id="FungiDB:BO78DRAFT_376793"/>
<gene>
    <name evidence="2" type="ORF">BO78DRAFT_376793</name>
</gene>
<name>A0A319EFF3_ASPSB</name>
<organism evidence="2 3">
    <name type="scientific">Aspergillus sclerotiicarbonarius (strain CBS 121057 / IBT 28362)</name>
    <dbReference type="NCBI Taxonomy" id="1448318"/>
    <lineage>
        <taxon>Eukaryota</taxon>
        <taxon>Fungi</taxon>
        <taxon>Dikarya</taxon>
        <taxon>Ascomycota</taxon>
        <taxon>Pezizomycotina</taxon>
        <taxon>Eurotiomycetes</taxon>
        <taxon>Eurotiomycetidae</taxon>
        <taxon>Eurotiales</taxon>
        <taxon>Aspergillaceae</taxon>
        <taxon>Aspergillus</taxon>
        <taxon>Aspergillus subgen. Circumdati</taxon>
    </lineage>
</organism>
<dbReference type="EMBL" id="KZ826393">
    <property type="protein sequence ID" value="PYI02544.1"/>
    <property type="molecule type" value="Genomic_DNA"/>
</dbReference>
<dbReference type="AlphaFoldDB" id="A0A319EFF3"/>
<feature type="region of interest" description="Disordered" evidence="1">
    <location>
        <begin position="330"/>
        <end position="351"/>
    </location>
</feature>
<keyword evidence="3" id="KW-1185">Reference proteome</keyword>
<evidence type="ECO:0000256" key="1">
    <source>
        <dbReference type="SAM" id="MobiDB-lite"/>
    </source>
</evidence>
<accession>A0A319EFF3</accession>
<evidence type="ECO:0000313" key="3">
    <source>
        <dbReference type="Proteomes" id="UP000248423"/>
    </source>
</evidence>
<feature type="compositionally biased region" description="Basic and acidic residues" evidence="1">
    <location>
        <begin position="62"/>
        <end position="85"/>
    </location>
</feature>
<feature type="region of interest" description="Disordered" evidence="1">
    <location>
        <begin position="207"/>
        <end position="292"/>
    </location>
</feature>
<proteinExistence type="predicted"/>
<dbReference type="PANTHER" id="PTHR40132">
    <property type="entry name" value="PRE-MRNA-SPLICING FACTOR 38B"/>
    <property type="match status" value="1"/>
</dbReference>
<dbReference type="OrthoDB" id="2431475at2759"/>
<feature type="region of interest" description="Disordered" evidence="1">
    <location>
        <begin position="62"/>
        <end position="114"/>
    </location>
</feature>
<dbReference type="STRING" id="1448318.A0A319EFF3"/>
<dbReference type="PANTHER" id="PTHR40132:SF1">
    <property type="entry name" value="PRE-MRNA-SPLICING FACTOR 38B"/>
    <property type="match status" value="1"/>
</dbReference>
<protein>
    <submittedName>
        <fullName evidence="2">Uncharacterized protein</fullName>
    </submittedName>
</protein>